<evidence type="ECO:0000313" key="5">
    <source>
        <dbReference type="Proteomes" id="UP000307602"/>
    </source>
</evidence>
<proteinExistence type="predicted"/>
<dbReference type="CDD" id="cd00158">
    <property type="entry name" value="RHOD"/>
    <property type="match status" value="2"/>
</dbReference>
<dbReference type="InterPro" id="IPR050229">
    <property type="entry name" value="GlpE_sulfurtransferase"/>
</dbReference>
<evidence type="ECO:0000259" key="3">
    <source>
        <dbReference type="PROSITE" id="PS50206"/>
    </source>
</evidence>
<feature type="signal peptide" evidence="2">
    <location>
        <begin position="1"/>
        <end position="19"/>
    </location>
</feature>
<sequence length="331" mass="37526">MKKTSFFAMVLSISAAALFSSFTSSDNTVNRTNSNPPNEFEILVNYLETNNTFINGESLPIIMADEVKKNMKNPKFHMIDIRTESWFEYGHIKNAVNVKSENLLTYFENTINPTDFDKIVLVCYSGQSAAYFSSLLKIAGYDNVYSMKWGMSSWREDFAENSWIKNTKNNNGTKLETTEKPKPEKGSHPILNTGKTEAKDILKARLENLFAIPYKEFIVKSTDVFENLTNYYVVNYWDQDKCTGHIPGALHLQPSAISLTKDLLTLPTDQKIVVYETTGQKAAYIVAYLNVLGYNTSNLAYGANSFMNKLLKEKGLDAFSKKEINMFPVIE</sequence>
<dbReference type="Gene3D" id="3.40.250.10">
    <property type="entry name" value="Rhodanese-like domain"/>
    <property type="match status" value="2"/>
</dbReference>
<feature type="compositionally biased region" description="Basic and acidic residues" evidence="1">
    <location>
        <begin position="176"/>
        <end position="187"/>
    </location>
</feature>
<accession>A0A4S1DUH4</accession>
<dbReference type="Proteomes" id="UP000307602">
    <property type="component" value="Unassembled WGS sequence"/>
</dbReference>
<feature type="region of interest" description="Disordered" evidence="1">
    <location>
        <begin position="169"/>
        <end position="191"/>
    </location>
</feature>
<dbReference type="PANTHER" id="PTHR43031">
    <property type="entry name" value="FAD-DEPENDENT OXIDOREDUCTASE"/>
    <property type="match status" value="1"/>
</dbReference>
<evidence type="ECO:0000256" key="1">
    <source>
        <dbReference type="SAM" id="MobiDB-lite"/>
    </source>
</evidence>
<dbReference type="InterPro" id="IPR036873">
    <property type="entry name" value="Rhodanese-like_dom_sf"/>
</dbReference>
<dbReference type="SMART" id="SM00450">
    <property type="entry name" value="RHOD"/>
    <property type="match status" value="2"/>
</dbReference>
<dbReference type="Pfam" id="PF00581">
    <property type="entry name" value="Rhodanese"/>
    <property type="match status" value="2"/>
</dbReference>
<dbReference type="EMBL" id="SRSO01000023">
    <property type="protein sequence ID" value="TGV01475.1"/>
    <property type="molecule type" value="Genomic_DNA"/>
</dbReference>
<protein>
    <recommendedName>
        <fullName evidence="3">Rhodanese domain-containing protein</fullName>
    </recommendedName>
</protein>
<dbReference type="SUPFAM" id="SSF52821">
    <property type="entry name" value="Rhodanese/Cell cycle control phosphatase"/>
    <property type="match status" value="2"/>
</dbReference>
<dbReference type="InterPro" id="IPR001763">
    <property type="entry name" value="Rhodanese-like_dom"/>
</dbReference>
<evidence type="ECO:0000313" key="4">
    <source>
        <dbReference type="EMBL" id="TGV01475.1"/>
    </source>
</evidence>
<gene>
    <name evidence="4" type="ORF">EM932_15385</name>
</gene>
<dbReference type="RefSeq" id="WP_135878091.1">
    <property type="nucleotide sequence ID" value="NZ_SRSO01000023.1"/>
</dbReference>
<dbReference type="OrthoDB" id="1450994at2"/>
<evidence type="ECO:0000256" key="2">
    <source>
        <dbReference type="SAM" id="SignalP"/>
    </source>
</evidence>
<organism evidence="4 5">
    <name type="scientific">Flavivirga rizhaonensis</name>
    <dbReference type="NCBI Taxonomy" id="2559571"/>
    <lineage>
        <taxon>Bacteria</taxon>
        <taxon>Pseudomonadati</taxon>
        <taxon>Bacteroidota</taxon>
        <taxon>Flavobacteriia</taxon>
        <taxon>Flavobacteriales</taxon>
        <taxon>Flavobacteriaceae</taxon>
        <taxon>Flavivirga</taxon>
    </lineage>
</organism>
<reference evidence="4 5" key="1">
    <citation type="submission" date="2019-04" db="EMBL/GenBank/DDBJ databases">
        <authorList>
            <person name="Liu A."/>
        </authorList>
    </citation>
    <scope>NUCLEOTIDE SEQUENCE [LARGE SCALE GENOMIC DNA]</scope>
    <source>
        <strain evidence="4 5">RZ03</strain>
    </source>
</reference>
<feature type="domain" description="Rhodanese" evidence="3">
    <location>
        <begin position="72"/>
        <end position="163"/>
    </location>
</feature>
<dbReference type="PROSITE" id="PS50206">
    <property type="entry name" value="RHODANESE_3"/>
    <property type="match status" value="2"/>
</dbReference>
<name>A0A4S1DUH4_9FLAO</name>
<feature type="domain" description="Rhodanese" evidence="3">
    <location>
        <begin position="244"/>
        <end position="313"/>
    </location>
</feature>
<keyword evidence="2" id="KW-0732">Signal</keyword>
<comment type="caution">
    <text evidence="4">The sequence shown here is derived from an EMBL/GenBank/DDBJ whole genome shotgun (WGS) entry which is preliminary data.</text>
</comment>
<feature type="chain" id="PRO_5020616143" description="Rhodanese domain-containing protein" evidence="2">
    <location>
        <begin position="20"/>
        <end position="331"/>
    </location>
</feature>
<dbReference type="PANTHER" id="PTHR43031:SF1">
    <property type="entry name" value="PYRIDINE NUCLEOTIDE-DISULPHIDE OXIDOREDUCTASE"/>
    <property type="match status" value="1"/>
</dbReference>
<dbReference type="AlphaFoldDB" id="A0A4S1DUH4"/>
<keyword evidence="5" id="KW-1185">Reference proteome</keyword>